<feature type="transmembrane region" description="Helical" evidence="4">
    <location>
        <begin position="6"/>
        <end position="27"/>
    </location>
</feature>
<evidence type="ECO:0000256" key="2">
    <source>
        <dbReference type="ARBA" id="ARBA00022481"/>
    </source>
</evidence>
<dbReference type="InterPro" id="IPR012902">
    <property type="entry name" value="N_methyl_site"/>
</dbReference>
<name>A0A1X7AGJ5_9GAMM</name>
<reference evidence="5 6" key="1">
    <citation type="submission" date="2017-03" db="EMBL/GenBank/DDBJ databases">
        <authorList>
            <person name="Afonso C.L."/>
            <person name="Miller P.J."/>
            <person name="Scott M.A."/>
            <person name="Spackman E."/>
            <person name="Goraichik I."/>
            <person name="Dimitrov K.M."/>
            <person name="Suarez D.L."/>
            <person name="Swayne D.E."/>
        </authorList>
    </citation>
    <scope>NUCLEOTIDE SEQUENCE [LARGE SCALE GENOMIC DNA]</scope>
    <source>
        <strain evidence="5">SB41UT1</strain>
    </source>
</reference>
<dbReference type="AlphaFoldDB" id="A0A1X7AGJ5"/>
<dbReference type="SUPFAM" id="SSF54523">
    <property type="entry name" value="Pili subunits"/>
    <property type="match status" value="1"/>
</dbReference>
<evidence type="ECO:0000256" key="4">
    <source>
        <dbReference type="SAM" id="Phobius"/>
    </source>
</evidence>
<keyword evidence="4" id="KW-0812">Transmembrane</keyword>
<dbReference type="NCBIfam" id="TIGR02532">
    <property type="entry name" value="IV_pilin_GFxxxE"/>
    <property type="match status" value="1"/>
</dbReference>
<dbReference type="GO" id="GO:0007155">
    <property type="term" value="P:cell adhesion"/>
    <property type="evidence" value="ECO:0007669"/>
    <property type="project" value="InterPro"/>
</dbReference>
<accession>A0A1X7AGJ5</accession>
<dbReference type="Gene3D" id="3.30.700.10">
    <property type="entry name" value="Glycoprotein, Type 4 Pilin"/>
    <property type="match status" value="1"/>
</dbReference>
<comment type="similarity">
    <text evidence="1 3">Belongs to the N-Me-Phe pilin family.</text>
</comment>
<organism evidence="5 6">
    <name type="scientific">Parendozoicomonas haliclonae</name>
    <dbReference type="NCBI Taxonomy" id="1960125"/>
    <lineage>
        <taxon>Bacteria</taxon>
        <taxon>Pseudomonadati</taxon>
        <taxon>Pseudomonadota</taxon>
        <taxon>Gammaproteobacteria</taxon>
        <taxon>Oceanospirillales</taxon>
        <taxon>Endozoicomonadaceae</taxon>
        <taxon>Parendozoicomonas</taxon>
    </lineage>
</organism>
<dbReference type="RefSeq" id="WP_087107761.1">
    <property type="nucleotide sequence ID" value="NZ_CBCSCN010000001.1"/>
</dbReference>
<dbReference type="GO" id="GO:0043107">
    <property type="term" value="P:type IV pilus-dependent motility"/>
    <property type="evidence" value="ECO:0007669"/>
    <property type="project" value="TreeGrafter"/>
</dbReference>
<evidence type="ECO:0000313" key="6">
    <source>
        <dbReference type="Proteomes" id="UP000196573"/>
    </source>
</evidence>
<dbReference type="Pfam" id="PF07963">
    <property type="entry name" value="N_methyl"/>
    <property type="match status" value="1"/>
</dbReference>
<gene>
    <name evidence="5" type="primary">pilE_2</name>
    <name evidence="5" type="ORF">EHSB41UT_01144</name>
</gene>
<dbReference type="PANTHER" id="PTHR30093">
    <property type="entry name" value="GENERAL SECRETION PATHWAY PROTEIN G"/>
    <property type="match status" value="1"/>
</dbReference>
<evidence type="ECO:0000313" key="5">
    <source>
        <dbReference type="EMBL" id="SMA40131.1"/>
    </source>
</evidence>
<dbReference type="EMBL" id="FWPT01000002">
    <property type="protein sequence ID" value="SMA40131.1"/>
    <property type="molecule type" value="Genomic_DNA"/>
</dbReference>
<dbReference type="InterPro" id="IPR045584">
    <property type="entry name" value="Pilin-like"/>
</dbReference>
<dbReference type="Proteomes" id="UP000196573">
    <property type="component" value="Unassembled WGS sequence"/>
</dbReference>
<dbReference type="PROSITE" id="PS00409">
    <property type="entry name" value="PROKAR_NTER_METHYL"/>
    <property type="match status" value="1"/>
</dbReference>
<dbReference type="OrthoDB" id="5918848at2"/>
<dbReference type="InterPro" id="IPR001082">
    <property type="entry name" value="Pilin"/>
</dbReference>
<protein>
    <submittedName>
        <fullName evidence="5">Fimbrial protein</fullName>
    </submittedName>
</protein>
<proteinExistence type="inferred from homology"/>
<keyword evidence="6" id="KW-1185">Reference proteome</keyword>
<sequence length="163" mass="17496">MKQVKGFTLIELMVVVAIIGILASVAMPQYQMYIHRSEVVDALTFSTSVREKVASYHAENLGFPANNTQAGVPAPELLIGNRVTSITVEAGAIHIQLGNKSPKPLHGKTLTFRPAVVIGSVASPMSWLCGYDEPVPGMKAVGQNKTDIPNELLPSACRNKLES</sequence>
<dbReference type="GO" id="GO:0044096">
    <property type="term" value="C:type IV pilus"/>
    <property type="evidence" value="ECO:0007669"/>
    <property type="project" value="TreeGrafter"/>
</dbReference>
<keyword evidence="4" id="KW-0472">Membrane</keyword>
<dbReference type="Pfam" id="PF00114">
    <property type="entry name" value="Pilin"/>
    <property type="match status" value="1"/>
</dbReference>
<keyword evidence="2" id="KW-0488">Methylation</keyword>
<keyword evidence="4" id="KW-1133">Transmembrane helix</keyword>
<dbReference type="PANTHER" id="PTHR30093:SF34">
    <property type="entry name" value="PREPILIN PEPTIDASE-DEPENDENT PROTEIN D"/>
    <property type="match status" value="1"/>
</dbReference>
<evidence type="ECO:0000256" key="3">
    <source>
        <dbReference type="RuleBase" id="RU000389"/>
    </source>
</evidence>
<keyword evidence="3" id="KW-0281">Fimbrium</keyword>
<evidence type="ECO:0000256" key="1">
    <source>
        <dbReference type="ARBA" id="ARBA00005233"/>
    </source>
</evidence>